<gene>
    <name evidence="1" type="ORF">CUJ89_06880</name>
</gene>
<dbReference type="Proteomes" id="UP000253104">
    <property type="component" value="Chromosome mHSR5_A"/>
</dbReference>
<proteinExistence type="predicted"/>
<dbReference type="Gene3D" id="3.90.580.10">
    <property type="entry name" value="Zinc finger, CHC2-type domain"/>
    <property type="match status" value="1"/>
</dbReference>
<evidence type="ECO:0000313" key="2">
    <source>
        <dbReference type="Proteomes" id="UP000253104"/>
    </source>
</evidence>
<dbReference type="GO" id="GO:0003677">
    <property type="term" value="F:DNA binding"/>
    <property type="evidence" value="ECO:0007669"/>
    <property type="project" value="InterPro"/>
</dbReference>
<dbReference type="InterPro" id="IPR036977">
    <property type="entry name" value="DNA_primase_Znf_CHC2"/>
</dbReference>
<name>A0A2Z5MXX1_BURPY</name>
<dbReference type="RefSeq" id="WP_114178513.1">
    <property type="nucleotide sequence ID" value="NZ_CP024902.1"/>
</dbReference>
<dbReference type="AlphaFoldDB" id="A0A2Z5MXX1"/>
<dbReference type="OrthoDB" id="784829at2"/>
<accession>A0A2Z5MXX1</accession>
<sequence length="143" mass="15158">MSVDLLLSRLASVRHSGPHRWQARCPAHNDHGPSLAVRELDDGRLLVHCFAGCDIGAVMDAVGLTVSDLFPAPIGGPVGLKPERHPFPAMDVLACIRFEALVVATAGVALLDGYPFAVEDRARLVLAVKRINAALDAAGVPHE</sequence>
<dbReference type="GO" id="GO:0008270">
    <property type="term" value="F:zinc ion binding"/>
    <property type="evidence" value="ECO:0007669"/>
    <property type="project" value="InterPro"/>
</dbReference>
<organism evidence="1 2">
    <name type="scientific">Burkholderia pyrrocinia</name>
    <name type="common">Pseudomonas pyrrocinia</name>
    <dbReference type="NCBI Taxonomy" id="60550"/>
    <lineage>
        <taxon>Bacteria</taxon>
        <taxon>Pseudomonadati</taxon>
        <taxon>Pseudomonadota</taxon>
        <taxon>Betaproteobacteria</taxon>
        <taxon>Burkholderiales</taxon>
        <taxon>Burkholderiaceae</taxon>
        <taxon>Burkholderia</taxon>
        <taxon>Burkholderia cepacia complex</taxon>
    </lineage>
</organism>
<evidence type="ECO:0000313" key="1">
    <source>
        <dbReference type="EMBL" id="AXF22213.1"/>
    </source>
</evidence>
<dbReference type="GO" id="GO:0006260">
    <property type="term" value="P:DNA replication"/>
    <property type="evidence" value="ECO:0007669"/>
    <property type="project" value="InterPro"/>
</dbReference>
<reference evidence="1 2" key="1">
    <citation type="journal article" date="2018" name="ISME J.">
        <title>Involvement of Burkholderiaceae and sulfurous volatiles in disease-suppressive soils.</title>
        <authorList>
            <person name="Carrion V.J."/>
            <person name="Cordovez V."/>
            <person name="Tyc O."/>
            <person name="Etalo D.W."/>
            <person name="de Bruijn I."/>
            <person name="de Jager V.C."/>
            <person name="Medema M.H."/>
            <person name="Eberl L."/>
            <person name="Raaijmakers J.M."/>
        </authorList>
    </citation>
    <scope>NUCLEOTIDE SEQUENCE [LARGE SCALE GENOMIC DNA]</scope>
    <source>
        <strain evidence="2">mHSR5</strain>
    </source>
</reference>
<protein>
    <submittedName>
        <fullName evidence="1">DNA primase</fullName>
    </submittedName>
</protein>
<dbReference type="EMBL" id="CP024902">
    <property type="protein sequence ID" value="AXF22213.1"/>
    <property type="molecule type" value="Genomic_DNA"/>
</dbReference>